<reference evidence="6" key="1">
    <citation type="submission" date="2022-10" db="EMBL/GenBank/DDBJ databases">
        <title>Novel sulphate-reducing endosymbionts in the free-living metamonad Anaeramoeba.</title>
        <authorList>
            <person name="Jerlstrom-Hultqvist J."/>
            <person name="Cepicka I."/>
            <person name="Gallot-Lavallee L."/>
            <person name="Salas-Leiva D."/>
            <person name="Curtis B.A."/>
            <person name="Zahonova K."/>
            <person name="Pipaliya S."/>
            <person name="Dacks J."/>
            <person name="Roger A.J."/>
        </authorList>
    </citation>
    <scope>NUCLEOTIDE SEQUENCE</scope>
    <source>
        <strain evidence="6">BMAN</strain>
    </source>
</reference>
<evidence type="ECO:0000256" key="2">
    <source>
        <dbReference type="ARBA" id="ARBA00022490"/>
    </source>
</evidence>
<evidence type="ECO:0000256" key="3">
    <source>
        <dbReference type="SAM" id="Coils"/>
    </source>
</evidence>
<evidence type="ECO:0000256" key="4">
    <source>
        <dbReference type="SAM" id="MobiDB-lite"/>
    </source>
</evidence>
<dbReference type="GO" id="GO:0005543">
    <property type="term" value="F:phospholipid binding"/>
    <property type="evidence" value="ECO:0007669"/>
    <property type="project" value="TreeGrafter"/>
</dbReference>
<dbReference type="GO" id="GO:0005886">
    <property type="term" value="C:plasma membrane"/>
    <property type="evidence" value="ECO:0007669"/>
    <property type="project" value="TreeGrafter"/>
</dbReference>
<evidence type="ECO:0000256" key="1">
    <source>
        <dbReference type="ARBA" id="ARBA00004496"/>
    </source>
</evidence>
<keyword evidence="3" id="KW-0175">Coiled coil</keyword>
<comment type="subcellular location">
    <subcellularLocation>
        <location evidence="1">Cytoplasm</location>
    </subcellularLocation>
</comment>
<evidence type="ECO:0000313" key="7">
    <source>
        <dbReference type="Proteomes" id="UP001149090"/>
    </source>
</evidence>
<evidence type="ECO:0000313" key="6">
    <source>
        <dbReference type="EMBL" id="KAJ5077888.1"/>
    </source>
</evidence>
<dbReference type="InterPro" id="IPR004148">
    <property type="entry name" value="BAR_dom"/>
</dbReference>
<dbReference type="InterPro" id="IPR027267">
    <property type="entry name" value="AH/BAR_dom_sf"/>
</dbReference>
<dbReference type="Gene3D" id="1.20.1270.60">
    <property type="entry name" value="Arfaptin homology (AH) domain/BAR domain"/>
    <property type="match status" value="1"/>
</dbReference>
<dbReference type="PROSITE" id="PS51021">
    <property type="entry name" value="BAR"/>
    <property type="match status" value="1"/>
</dbReference>
<protein>
    <submittedName>
        <fullName evidence="6">Amphiphysin</fullName>
    </submittedName>
</protein>
<evidence type="ECO:0000259" key="5">
    <source>
        <dbReference type="PROSITE" id="PS51021"/>
    </source>
</evidence>
<name>A0A9Q0LUW7_ANAIG</name>
<feature type="compositionally biased region" description="Basic residues" evidence="4">
    <location>
        <begin position="1"/>
        <end position="13"/>
    </location>
</feature>
<accession>A0A9Q0LUW7</accession>
<feature type="compositionally biased region" description="Basic and acidic residues" evidence="4">
    <location>
        <begin position="215"/>
        <end position="249"/>
    </location>
</feature>
<dbReference type="SMART" id="SM00721">
    <property type="entry name" value="BAR"/>
    <property type="match status" value="1"/>
</dbReference>
<dbReference type="EMBL" id="JAPDFW010000056">
    <property type="protein sequence ID" value="KAJ5077888.1"/>
    <property type="molecule type" value="Genomic_DNA"/>
</dbReference>
<sequence>MKKFRSSITRKKQQFMQKIGKAEKTADPDFDEAFEDFKNQEKDTKRLNVHIRRFVVSFDSFKEACKSLCLGIDDFYGSCGKELRKDPFTFRQNLDTISTLIENSMDDLRIKTLEPVQNMIKQMDDLNRRVKHHKSVKLEYDSAKNNLSKLMNKKKKEETKIAQAEKKYHDVQDIYDEVNQKCKEDFKKLNDQKYQVMNGPIQEMLKAFTNNNNKNQKEKENQKEKQKENQKEKETEKETEKQKETEKNETSNSETSTSDSDDETDSRYDSDSDSDSDDQKDKNQVYYSTQQKTNTEQNEKENENKTNKDSMKKSQSSDDLLEEIDLN</sequence>
<dbReference type="InterPro" id="IPR003005">
    <property type="entry name" value="Amphiphysin"/>
</dbReference>
<comment type="caution">
    <text evidence="6">The sequence shown here is derived from an EMBL/GenBank/DDBJ whole genome shotgun (WGS) entry which is preliminary data.</text>
</comment>
<dbReference type="SUPFAM" id="SSF103657">
    <property type="entry name" value="BAR/IMD domain-like"/>
    <property type="match status" value="1"/>
</dbReference>
<dbReference type="Proteomes" id="UP001149090">
    <property type="component" value="Unassembled WGS sequence"/>
</dbReference>
<feature type="domain" description="BAR" evidence="5">
    <location>
        <begin position="15"/>
        <end position="235"/>
    </location>
</feature>
<feature type="region of interest" description="Disordered" evidence="4">
    <location>
        <begin position="1"/>
        <end position="24"/>
    </location>
</feature>
<proteinExistence type="predicted"/>
<gene>
    <name evidence="6" type="ORF">M0811_05578</name>
</gene>
<keyword evidence="2" id="KW-0963">Cytoplasm</keyword>
<dbReference type="PANTHER" id="PTHR46514:SF3">
    <property type="entry name" value="AMPHIPHYSIN"/>
    <property type="match status" value="1"/>
</dbReference>
<dbReference type="AlphaFoldDB" id="A0A9Q0LUW7"/>
<feature type="compositionally biased region" description="Basic and acidic residues" evidence="4">
    <location>
        <begin position="297"/>
        <end position="316"/>
    </location>
</feature>
<organism evidence="6 7">
    <name type="scientific">Anaeramoeba ignava</name>
    <name type="common">Anaerobic marine amoeba</name>
    <dbReference type="NCBI Taxonomy" id="1746090"/>
    <lineage>
        <taxon>Eukaryota</taxon>
        <taxon>Metamonada</taxon>
        <taxon>Anaeramoebidae</taxon>
        <taxon>Anaeramoeba</taxon>
    </lineage>
</organism>
<feature type="region of interest" description="Disordered" evidence="4">
    <location>
        <begin position="211"/>
        <end position="327"/>
    </location>
</feature>
<feature type="coiled-coil region" evidence="3">
    <location>
        <begin position="116"/>
        <end position="181"/>
    </location>
</feature>
<dbReference type="GO" id="GO:0005737">
    <property type="term" value="C:cytoplasm"/>
    <property type="evidence" value="ECO:0007669"/>
    <property type="project" value="UniProtKB-SubCell"/>
</dbReference>
<dbReference type="PANTHER" id="PTHR46514">
    <property type="entry name" value="AMPHIPHYSIN"/>
    <property type="match status" value="1"/>
</dbReference>
<keyword evidence="7" id="KW-1185">Reference proteome</keyword>